<reference evidence="1 4" key="1">
    <citation type="submission" date="2014-12" db="EMBL/GenBank/DDBJ databases">
        <title>Draft genome sequences of 10 type strains of Lactococcus.</title>
        <authorList>
            <person name="Sun Z."/>
            <person name="Zhong Z."/>
            <person name="Liu W."/>
            <person name="Zhang W."/>
            <person name="Zhang H."/>
        </authorList>
    </citation>
    <scope>NUCLEOTIDE SEQUENCE [LARGE SCALE GENOMIC DNA]</scope>
    <source>
        <strain evidence="1 4">DSM 22330</strain>
    </source>
</reference>
<name>A0A1K2H904_9LACT</name>
<dbReference type="EMBL" id="FPKS01000003">
    <property type="protein sequence ID" value="SFZ73004.1"/>
    <property type="molecule type" value="Genomic_DNA"/>
</dbReference>
<gene>
    <name evidence="1" type="ORF">RR45_GL000727</name>
    <name evidence="2" type="ORF">SAMN02746068_00720</name>
</gene>
<reference evidence="2 3" key="2">
    <citation type="submission" date="2016-11" db="EMBL/GenBank/DDBJ databases">
        <authorList>
            <person name="Jaros S."/>
            <person name="Januszkiewicz K."/>
            <person name="Wedrychowicz H."/>
        </authorList>
    </citation>
    <scope>NUCLEOTIDE SEQUENCE [LARGE SCALE GENOMIC DNA]</scope>
    <source>
        <strain evidence="2 3">DSM 22330</strain>
    </source>
</reference>
<dbReference type="Proteomes" id="UP000185655">
    <property type="component" value="Unassembled WGS sequence"/>
</dbReference>
<protein>
    <submittedName>
        <fullName evidence="2">Uncharacterized protein</fullName>
    </submittedName>
</protein>
<dbReference type="EMBL" id="JXJT01000019">
    <property type="protein sequence ID" value="PCS02019.1"/>
    <property type="molecule type" value="Genomic_DNA"/>
</dbReference>
<evidence type="ECO:0000313" key="3">
    <source>
        <dbReference type="Proteomes" id="UP000185655"/>
    </source>
</evidence>
<keyword evidence="4" id="KW-1185">Reference proteome</keyword>
<dbReference type="RefSeq" id="WP_031365317.1">
    <property type="nucleotide sequence ID" value="NZ_FPKS01000003.1"/>
</dbReference>
<organism evidence="2 3">
    <name type="scientific">Pseudolactococcus chungangensis CAU 28 = DSM 22330</name>
    <dbReference type="NCBI Taxonomy" id="1122154"/>
    <lineage>
        <taxon>Bacteria</taxon>
        <taxon>Bacillati</taxon>
        <taxon>Bacillota</taxon>
        <taxon>Bacilli</taxon>
        <taxon>Lactobacillales</taxon>
        <taxon>Streptococcaceae</taxon>
        <taxon>Pseudolactococcus</taxon>
    </lineage>
</organism>
<sequence length="74" mass="8316">MSSSFNFNGFSEIEKALSKEIEKGAKEQAIDFLKTNGFDVICPFCDKEFLARTVHETCPNCSKTIDIDFNVTQS</sequence>
<evidence type="ECO:0000313" key="2">
    <source>
        <dbReference type="EMBL" id="SFZ73004.1"/>
    </source>
</evidence>
<dbReference type="OrthoDB" id="3035929at2"/>
<dbReference type="AlphaFoldDB" id="A0A1K2H904"/>
<dbReference type="Proteomes" id="UP000218979">
    <property type="component" value="Unassembled WGS sequence"/>
</dbReference>
<proteinExistence type="predicted"/>
<accession>A0A1K2H904</accession>
<evidence type="ECO:0000313" key="1">
    <source>
        <dbReference type="EMBL" id="PCS02019.1"/>
    </source>
</evidence>
<evidence type="ECO:0000313" key="4">
    <source>
        <dbReference type="Proteomes" id="UP000218979"/>
    </source>
</evidence>